<keyword evidence="2" id="KW-1185">Reference proteome</keyword>
<organism evidence="1 2">
    <name type="scientific">Dactylosporangium sucinum</name>
    <dbReference type="NCBI Taxonomy" id="1424081"/>
    <lineage>
        <taxon>Bacteria</taxon>
        <taxon>Bacillati</taxon>
        <taxon>Actinomycetota</taxon>
        <taxon>Actinomycetes</taxon>
        <taxon>Micromonosporales</taxon>
        <taxon>Micromonosporaceae</taxon>
        <taxon>Dactylosporangium</taxon>
    </lineage>
</organism>
<name>A0A917U5W8_9ACTN</name>
<evidence type="ECO:0000313" key="1">
    <source>
        <dbReference type="EMBL" id="GGM59524.1"/>
    </source>
</evidence>
<reference evidence="1" key="1">
    <citation type="journal article" date="2014" name="Int. J. Syst. Evol. Microbiol.">
        <title>Complete genome sequence of Corynebacterium casei LMG S-19264T (=DSM 44701T), isolated from a smear-ripened cheese.</title>
        <authorList>
            <consortium name="US DOE Joint Genome Institute (JGI-PGF)"/>
            <person name="Walter F."/>
            <person name="Albersmeier A."/>
            <person name="Kalinowski J."/>
            <person name="Ruckert C."/>
        </authorList>
    </citation>
    <scope>NUCLEOTIDE SEQUENCE</scope>
    <source>
        <strain evidence="1">JCM 19831</strain>
    </source>
</reference>
<dbReference type="AlphaFoldDB" id="A0A917U5W8"/>
<dbReference type="Proteomes" id="UP000642070">
    <property type="component" value="Unassembled WGS sequence"/>
</dbReference>
<comment type="caution">
    <text evidence="1">The sequence shown here is derived from an EMBL/GenBank/DDBJ whole genome shotgun (WGS) entry which is preliminary data.</text>
</comment>
<dbReference type="RefSeq" id="WP_190254420.1">
    <property type="nucleotide sequence ID" value="NZ_BMPI01000042.1"/>
</dbReference>
<dbReference type="Pfam" id="PF19736">
    <property type="entry name" value="DUF6226"/>
    <property type="match status" value="1"/>
</dbReference>
<dbReference type="EMBL" id="BMPI01000042">
    <property type="protein sequence ID" value="GGM59524.1"/>
    <property type="molecule type" value="Genomic_DNA"/>
</dbReference>
<proteinExistence type="predicted"/>
<accession>A0A917U5W8</accession>
<evidence type="ECO:0000313" key="2">
    <source>
        <dbReference type="Proteomes" id="UP000642070"/>
    </source>
</evidence>
<sequence>MVTLDELRARVAADYAPLGLPSWPDPHPGGAAPREEEYSRLTEPMRYRILRRRVELWAARIAELPGVVAEAVDDGVRLTSPRPGTLPLVLLGRDVPLPHVEIAVVRPSIAITTQPDCGCDACDTGSADLLSTVDDAIGTVIGGPFVALVGPGWLATWHPEGAAASNVDLRWAVGVSRRLADGQQVRLPAGASAFVGRSWLD</sequence>
<reference evidence="1" key="2">
    <citation type="submission" date="2020-09" db="EMBL/GenBank/DDBJ databases">
        <authorList>
            <person name="Sun Q."/>
            <person name="Ohkuma M."/>
        </authorList>
    </citation>
    <scope>NUCLEOTIDE SEQUENCE</scope>
    <source>
        <strain evidence="1">JCM 19831</strain>
    </source>
</reference>
<gene>
    <name evidence="1" type="ORF">GCM10007977_071360</name>
</gene>
<dbReference type="InterPro" id="IPR045773">
    <property type="entry name" value="DUF6226"/>
</dbReference>
<protein>
    <submittedName>
        <fullName evidence="1">Uncharacterized protein</fullName>
    </submittedName>
</protein>